<feature type="compositionally biased region" description="Acidic residues" evidence="1">
    <location>
        <begin position="47"/>
        <end position="59"/>
    </location>
</feature>
<dbReference type="EMBL" id="CP000113">
    <property type="protein sequence ID" value="ABF87248.1"/>
    <property type="molecule type" value="Genomic_DNA"/>
</dbReference>
<dbReference type="Proteomes" id="UP000002402">
    <property type="component" value="Chromosome"/>
</dbReference>
<keyword evidence="4" id="KW-1185">Reference proteome</keyword>
<reference evidence="3 4" key="1">
    <citation type="journal article" date="2006" name="Proc. Natl. Acad. Sci. U.S.A.">
        <title>Evolution of sensory complexity recorded in a myxobacterial genome.</title>
        <authorList>
            <person name="Goldman B.S."/>
            <person name="Nierman W.C."/>
            <person name="Kaiser D."/>
            <person name="Slater S.C."/>
            <person name="Durkin A.S."/>
            <person name="Eisen J.A."/>
            <person name="Ronning C.M."/>
            <person name="Barbazuk W.B."/>
            <person name="Blanchard M."/>
            <person name="Field C."/>
            <person name="Halling C."/>
            <person name="Hinkle G."/>
            <person name="Iartchuk O."/>
            <person name="Kim H.S."/>
            <person name="Mackenzie C."/>
            <person name="Madupu R."/>
            <person name="Miller N."/>
            <person name="Shvartsbeyn A."/>
            <person name="Sullivan S.A."/>
            <person name="Vaudin M."/>
            <person name="Wiegand R."/>
            <person name="Kaplan H.B."/>
        </authorList>
    </citation>
    <scope>NUCLEOTIDE SEQUENCE [LARGE SCALE GENOMIC DNA]</scope>
    <source>
        <strain evidence="4">DK1622</strain>
    </source>
</reference>
<feature type="signal peptide" evidence="2">
    <location>
        <begin position="1"/>
        <end position="44"/>
    </location>
</feature>
<evidence type="ECO:0000256" key="1">
    <source>
        <dbReference type="SAM" id="MobiDB-lite"/>
    </source>
</evidence>
<protein>
    <recommendedName>
        <fullName evidence="5">Outer membrane protein beta-barrel domain-containing protein</fullName>
    </recommendedName>
</protein>
<feature type="region of interest" description="Disordered" evidence="1">
    <location>
        <begin position="47"/>
        <end position="66"/>
    </location>
</feature>
<evidence type="ECO:0000313" key="4">
    <source>
        <dbReference type="Proteomes" id="UP000002402"/>
    </source>
</evidence>
<dbReference type="KEGG" id="mxa:MXAN_4686"/>
<proteinExistence type="predicted"/>
<organism evidence="3 4">
    <name type="scientific">Myxococcus xanthus (strain DK1622)</name>
    <dbReference type="NCBI Taxonomy" id="246197"/>
    <lineage>
        <taxon>Bacteria</taxon>
        <taxon>Pseudomonadati</taxon>
        <taxon>Myxococcota</taxon>
        <taxon>Myxococcia</taxon>
        <taxon>Myxococcales</taxon>
        <taxon>Cystobacterineae</taxon>
        <taxon>Myxococcaceae</taxon>
        <taxon>Myxococcus</taxon>
    </lineage>
</organism>
<dbReference type="STRING" id="246197.MXAN_4686"/>
<keyword evidence="2" id="KW-0732">Signal</keyword>
<sequence length="275" mass="30293">MPAQRRGWHHLPPPGPVSMRTASVKTWLLRCALGSLALSAPALAQDEDDPYAYPDEEPANDASDAYDRVRPKVDEADDFRRVSEQEYDDGEDGFKPLSGLDDPNLGVAVEFITGALFLDSPRGRAAETRLGLGVRATWEYGRILDNESLREALWADVRWTFGGTSDGTDFIRGKTHFHYFTIAPAYELKLGKSDFGFFAQAGGGIAYTSSTITIDTVETKVSGSKPLLQYGVGFRGRPRLTSSGNFRLAFRLEAMGYRRGYHNDFFLGGSLGTAF</sequence>
<feature type="chain" id="PRO_5004188186" description="Outer membrane protein beta-barrel domain-containing protein" evidence="2">
    <location>
        <begin position="45"/>
        <end position="275"/>
    </location>
</feature>
<dbReference type="HOGENOM" id="CLU_1076516_0_0_7"/>
<evidence type="ECO:0008006" key="5">
    <source>
        <dbReference type="Google" id="ProtNLM"/>
    </source>
</evidence>
<name>Q1D3C1_MYXXD</name>
<accession>Q1D3C1</accession>
<dbReference type="EnsemblBacteria" id="ABF87248">
    <property type="protein sequence ID" value="ABF87248"/>
    <property type="gene ID" value="MXAN_4686"/>
</dbReference>
<evidence type="ECO:0000313" key="3">
    <source>
        <dbReference type="EMBL" id="ABF87248.1"/>
    </source>
</evidence>
<gene>
    <name evidence="3" type="ordered locus">MXAN_4686</name>
</gene>
<dbReference type="AlphaFoldDB" id="Q1D3C1"/>
<evidence type="ECO:0000256" key="2">
    <source>
        <dbReference type="SAM" id="SignalP"/>
    </source>
</evidence>